<evidence type="ECO:0000256" key="3">
    <source>
        <dbReference type="ARBA" id="ARBA00006753"/>
    </source>
</evidence>
<dbReference type="GO" id="GO:0004412">
    <property type="term" value="F:homoserine dehydrogenase activity"/>
    <property type="evidence" value="ECO:0007669"/>
    <property type="project" value="UniProtKB-EC"/>
</dbReference>
<dbReference type="InterPro" id="IPR036291">
    <property type="entry name" value="NAD(P)-bd_dom_sf"/>
</dbReference>
<dbReference type="UniPathway" id="UPA00050">
    <property type="reaction ID" value="UER00063"/>
</dbReference>
<protein>
    <recommendedName>
        <fullName evidence="5 14">Homoserine dehydrogenase</fullName>
        <ecNumber evidence="4 14">1.1.1.3</ecNumber>
    </recommendedName>
</protein>
<evidence type="ECO:0000256" key="2">
    <source>
        <dbReference type="ARBA" id="ARBA00005062"/>
    </source>
</evidence>
<comment type="catalytic activity">
    <reaction evidence="11">
        <text>L-homoserine + NADP(+) = L-aspartate 4-semialdehyde + NADPH + H(+)</text>
        <dbReference type="Rhea" id="RHEA:15761"/>
        <dbReference type="ChEBI" id="CHEBI:15378"/>
        <dbReference type="ChEBI" id="CHEBI:57476"/>
        <dbReference type="ChEBI" id="CHEBI:57783"/>
        <dbReference type="ChEBI" id="CHEBI:58349"/>
        <dbReference type="ChEBI" id="CHEBI:537519"/>
        <dbReference type="EC" id="1.1.1.3"/>
    </reaction>
    <physiologicalReaction direction="right-to-left" evidence="11">
        <dbReference type="Rhea" id="RHEA:15763"/>
    </physiologicalReaction>
</comment>
<dbReference type="RefSeq" id="WP_146811296.1">
    <property type="nucleotide sequence ID" value="NZ_BJXX01000151.1"/>
</dbReference>
<keyword evidence="9" id="KW-0915">Sodium</keyword>
<dbReference type="Pfam" id="PF00742">
    <property type="entry name" value="Homoserine_dh"/>
    <property type="match status" value="1"/>
</dbReference>
<comment type="pathway">
    <text evidence="2 14">Amino-acid biosynthesis; L-methionine biosynthesis via de novo pathway; L-homoserine from L-aspartate: step 3/3.</text>
</comment>
<dbReference type="InterPro" id="IPR016204">
    <property type="entry name" value="HDH"/>
</dbReference>
<dbReference type="FunFam" id="3.30.360.10:FF:000005">
    <property type="entry name" value="Homoserine dehydrogenase"/>
    <property type="match status" value="1"/>
</dbReference>
<proteinExistence type="inferred from homology"/>
<evidence type="ECO:0000256" key="10">
    <source>
        <dbReference type="ARBA" id="ARBA00023167"/>
    </source>
</evidence>
<feature type="domain" description="Homoserine dehydrogenase catalytic" evidence="16">
    <location>
        <begin position="137"/>
        <end position="315"/>
    </location>
</feature>
<reference evidence="18 19" key="1">
    <citation type="submission" date="2019-07" db="EMBL/GenBank/DDBJ databases">
        <title>Whole genome shotgun sequence of Aneurinibacillus danicus NBRC 102444.</title>
        <authorList>
            <person name="Hosoyama A."/>
            <person name="Uohara A."/>
            <person name="Ohji S."/>
            <person name="Ichikawa N."/>
        </authorList>
    </citation>
    <scope>NUCLEOTIDE SEQUENCE [LARGE SCALE GENOMIC DNA]</scope>
    <source>
        <strain evidence="18 19">NBRC 102444</strain>
    </source>
</reference>
<dbReference type="AlphaFoldDB" id="A0A511VA39"/>
<dbReference type="EC" id="1.1.1.3" evidence="4 14"/>
<keyword evidence="6 14" id="KW-0028">Amino-acid biosynthesis</keyword>
<dbReference type="SUPFAM" id="SSF51735">
    <property type="entry name" value="NAD(P)-binding Rossmann-fold domains"/>
    <property type="match status" value="1"/>
</dbReference>
<evidence type="ECO:0000256" key="12">
    <source>
        <dbReference type="PIRSR" id="PIRSR000098-1"/>
    </source>
</evidence>
<dbReference type="PIRSF" id="PIRSF000098">
    <property type="entry name" value="Homoser_dehydrog"/>
    <property type="match status" value="1"/>
</dbReference>
<keyword evidence="19" id="KW-1185">Reference proteome</keyword>
<evidence type="ECO:0000259" key="16">
    <source>
        <dbReference type="Pfam" id="PF00742"/>
    </source>
</evidence>
<feature type="binding site" evidence="13">
    <location>
        <begin position="10"/>
        <end position="17"/>
    </location>
    <ligand>
        <name>NADP(+)</name>
        <dbReference type="ChEBI" id="CHEBI:58349"/>
    </ligand>
</feature>
<evidence type="ECO:0000256" key="13">
    <source>
        <dbReference type="PIRSR" id="PIRSR000098-2"/>
    </source>
</evidence>
<dbReference type="OrthoDB" id="9808167at2"/>
<evidence type="ECO:0000256" key="7">
    <source>
        <dbReference type="ARBA" id="ARBA00022697"/>
    </source>
</evidence>
<keyword evidence="7 14" id="KW-0791">Threonine biosynthesis</keyword>
<dbReference type="SUPFAM" id="SSF55347">
    <property type="entry name" value="Glyceraldehyde-3-phosphate dehydrogenase-like, C-terminal domain"/>
    <property type="match status" value="1"/>
</dbReference>
<feature type="binding site" evidence="13">
    <location>
        <position position="190"/>
    </location>
    <ligand>
        <name>L-homoserine</name>
        <dbReference type="ChEBI" id="CHEBI:57476"/>
    </ligand>
</feature>
<comment type="similarity">
    <text evidence="3 15">Belongs to the homoserine dehydrogenase family.</text>
</comment>
<dbReference type="GO" id="GO:0050661">
    <property type="term" value="F:NADP binding"/>
    <property type="evidence" value="ECO:0007669"/>
    <property type="project" value="InterPro"/>
</dbReference>
<evidence type="ECO:0000256" key="1">
    <source>
        <dbReference type="ARBA" id="ARBA00005056"/>
    </source>
</evidence>
<comment type="caution">
    <text evidence="18">The sequence shown here is derived from an EMBL/GenBank/DDBJ whole genome shotgun (WGS) entry which is preliminary data.</text>
</comment>
<keyword evidence="13 14" id="KW-0521">NADP</keyword>
<dbReference type="Gene3D" id="3.30.360.10">
    <property type="entry name" value="Dihydrodipicolinate Reductase, domain 2"/>
    <property type="match status" value="1"/>
</dbReference>
<evidence type="ECO:0000256" key="11">
    <source>
        <dbReference type="ARBA" id="ARBA00048841"/>
    </source>
</evidence>
<evidence type="ECO:0000256" key="8">
    <source>
        <dbReference type="ARBA" id="ARBA00023002"/>
    </source>
</evidence>
<dbReference type="PANTHER" id="PTHR43331:SF1">
    <property type="entry name" value="HOMOSERINE DEHYDROGENASE"/>
    <property type="match status" value="1"/>
</dbReference>
<evidence type="ECO:0000256" key="14">
    <source>
        <dbReference type="RuleBase" id="RU000579"/>
    </source>
</evidence>
<dbReference type="InterPro" id="IPR019811">
    <property type="entry name" value="HDH_CS"/>
</dbReference>
<organism evidence="18 19">
    <name type="scientific">Aneurinibacillus danicus</name>
    <dbReference type="NCBI Taxonomy" id="267746"/>
    <lineage>
        <taxon>Bacteria</taxon>
        <taxon>Bacillati</taxon>
        <taxon>Bacillota</taxon>
        <taxon>Bacilli</taxon>
        <taxon>Bacillales</taxon>
        <taxon>Paenibacillaceae</taxon>
        <taxon>Aneurinibacillus group</taxon>
        <taxon>Aneurinibacillus</taxon>
    </lineage>
</organism>
<dbReference type="Pfam" id="PF03447">
    <property type="entry name" value="NAD_binding_3"/>
    <property type="match status" value="1"/>
</dbReference>
<dbReference type="GO" id="GO:0009086">
    <property type="term" value="P:methionine biosynthetic process"/>
    <property type="evidence" value="ECO:0007669"/>
    <property type="project" value="UniProtKB-KW"/>
</dbReference>
<evidence type="ECO:0000256" key="5">
    <source>
        <dbReference type="ARBA" id="ARBA00013376"/>
    </source>
</evidence>
<evidence type="ECO:0000313" key="18">
    <source>
        <dbReference type="EMBL" id="GEN35776.1"/>
    </source>
</evidence>
<evidence type="ECO:0000256" key="6">
    <source>
        <dbReference type="ARBA" id="ARBA00022605"/>
    </source>
</evidence>
<dbReference type="EMBL" id="BJXX01000151">
    <property type="protein sequence ID" value="GEN35776.1"/>
    <property type="molecule type" value="Genomic_DNA"/>
</dbReference>
<evidence type="ECO:0000256" key="15">
    <source>
        <dbReference type="RuleBase" id="RU004171"/>
    </source>
</evidence>
<sequence>MMKTWKIALLGLGTVGSGVMAILHTHAERIRKQTGARFEVVGILVRDLQKPRKIEVNQSLLTTEIEAIWHREPDIVIDAMGGLDPTLGFIEEAIRRKCHVVSANKEMLAAYGRHLHQLAEEQNVSLLYEASVGGGIPILNTLSQQLNANRVTRVFGILNGTTNYILTKMEEEGLSYEEALRQAQDLGFAEADPTADVEGYDAFNKIQIIAHLCFGGHMQALTSERTGITSVRTEEIELYGKLGYRIKLLAAAERRGAAYGLRVVPTLVPYSHPLAGVKNEFNAVFVTGDVVGDLLFTGKGAGALPTGSAIVEDILNAVRGNTFTPDRETYAAQEDSGNAEEWTEAAEARAALFTLSKQAGDPAKFRLLSFLSSEAGFLHSVDTLESEQSVHVAAILSGADTHVLQAFADHLNADLRLRAVLDDSLAAASREADVTFHL</sequence>
<dbReference type="GO" id="GO:0009088">
    <property type="term" value="P:threonine biosynthetic process"/>
    <property type="evidence" value="ECO:0007669"/>
    <property type="project" value="UniProtKB-UniPathway"/>
</dbReference>
<gene>
    <name evidence="18" type="primary">hom_2</name>
    <name evidence="18" type="ORF">ADA01nite_32360</name>
</gene>
<comment type="pathway">
    <text evidence="1 14">Amino-acid biosynthesis; L-threonine biosynthesis; L-threonine from L-aspartate: step 3/5.</text>
</comment>
<dbReference type="PROSITE" id="PS01042">
    <property type="entry name" value="HOMOSER_DHGENASE"/>
    <property type="match status" value="1"/>
</dbReference>
<dbReference type="PANTHER" id="PTHR43331">
    <property type="entry name" value="HOMOSERINE DEHYDROGENASE"/>
    <property type="match status" value="1"/>
</dbReference>
<keyword evidence="8 14" id="KW-0560">Oxidoreductase</keyword>
<keyword evidence="10 14" id="KW-0486">Methionine biosynthesis</keyword>
<dbReference type="InterPro" id="IPR005106">
    <property type="entry name" value="Asp/hSer_DH_NAD-bd"/>
</dbReference>
<feature type="binding site" evidence="13">
    <location>
        <position position="105"/>
    </location>
    <ligand>
        <name>NADPH</name>
        <dbReference type="ChEBI" id="CHEBI:57783"/>
    </ligand>
</feature>
<feature type="active site" description="Proton donor" evidence="12">
    <location>
        <position position="205"/>
    </location>
</feature>
<evidence type="ECO:0000256" key="9">
    <source>
        <dbReference type="ARBA" id="ARBA00023053"/>
    </source>
</evidence>
<name>A0A511VA39_9BACL</name>
<evidence type="ECO:0000259" key="17">
    <source>
        <dbReference type="Pfam" id="PF03447"/>
    </source>
</evidence>
<dbReference type="Proteomes" id="UP000321157">
    <property type="component" value="Unassembled WGS sequence"/>
</dbReference>
<feature type="domain" description="Aspartate/homoserine dehydrogenase NAD-binding" evidence="17">
    <location>
        <begin position="11"/>
        <end position="129"/>
    </location>
</feature>
<dbReference type="NCBIfam" id="NF004976">
    <property type="entry name" value="PRK06349.1"/>
    <property type="match status" value="1"/>
</dbReference>
<evidence type="ECO:0000256" key="4">
    <source>
        <dbReference type="ARBA" id="ARBA00013213"/>
    </source>
</evidence>
<evidence type="ECO:0000313" key="19">
    <source>
        <dbReference type="Proteomes" id="UP000321157"/>
    </source>
</evidence>
<dbReference type="InterPro" id="IPR001342">
    <property type="entry name" value="HDH_cat"/>
</dbReference>
<accession>A0A511VA39</accession>
<dbReference type="Gene3D" id="3.40.50.720">
    <property type="entry name" value="NAD(P)-binding Rossmann-like Domain"/>
    <property type="match status" value="1"/>
</dbReference>
<dbReference type="UniPathway" id="UPA00051">
    <property type="reaction ID" value="UER00465"/>
</dbReference>